<evidence type="ECO:0000256" key="2">
    <source>
        <dbReference type="ARBA" id="ARBA00005182"/>
    </source>
</evidence>
<evidence type="ECO:0000256" key="4">
    <source>
        <dbReference type="ARBA" id="ARBA00022729"/>
    </source>
</evidence>
<keyword evidence="5" id="KW-0574">Periplasm</keyword>
<reference evidence="11" key="1">
    <citation type="submission" date="2020-06" db="EMBL/GenBank/DDBJ databases">
        <title>Draft genomic sequecing of Geomonas sp. Red736.</title>
        <authorList>
            <person name="Itoh H."/>
            <person name="Xu Z.X."/>
            <person name="Ushijima N."/>
            <person name="Masuda Y."/>
            <person name="Shiratori Y."/>
            <person name="Senoo K."/>
        </authorList>
    </citation>
    <scope>NUCLEOTIDE SEQUENCE [LARGE SCALE GENOMIC DNA]</scope>
    <source>
        <strain evidence="11">Red736</strain>
    </source>
</reference>
<evidence type="ECO:0000313" key="12">
    <source>
        <dbReference type="Proteomes" id="UP000831485"/>
    </source>
</evidence>
<dbReference type="UniPathway" id="UPA00286"/>
<organism evidence="9 11">
    <name type="scientific">Geomonas paludis</name>
    <dbReference type="NCBI Taxonomy" id="2740185"/>
    <lineage>
        <taxon>Bacteria</taxon>
        <taxon>Pseudomonadati</taxon>
        <taxon>Thermodesulfobacteriota</taxon>
        <taxon>Desulfuromonadia</taxon>
        <taxon>Geobacterales</taxon>
        <taxon>Geobacteraceae</taxon>
        <taxon>Geomonas</taxon>
    </lineage>
</organism>
<dbReference type="Proteomes" id="UP000568888">
    <property type="component" value="Unassembled WGS sequence"/>
</dbReference>
<reference evidence="10" key="3">
    <citation type="submission" date="2022-04" db="EMBL/GenBank/DDBJ databases">
        <authorList>
            <person name="Liu G."/>
        </authorList>
    </citation>
    <scope>NUCLEOTIDE SEQUENCE</scope>
    <source>
        <strain evidence="10">RG22</strain>
    </source>
</reference>
<dbReference type="InterPro" id="IPR031811">
    <property type="entry name" value="ALGX/ALGJ_SGNH-like"/>
</dbReference>
<dbReference type="EMBL" id="BLXY01000005">
    <property type="protein sequence ID" value="GFO64816.1"/>
    <property type="molecule type" value="Genomic_DNA"/>
</dbReference>
<keyword evidence="6" id="KW-0016">Alginate biosynthesis</keyword>
<evidence type="ECO:0000256" key="6">
    <source>
        <dbReference type="ARBA" id="ARBA00022841"/>
    </source>
</evidence>
<dbReference type="GO" id="GO:0042597">
    <property type="term" value="C:periplasmic space"/>
    <property type="evidence" value="ECO:0007669"/>
    <property type="project" value="UniProtKB-SubCell"/>
</dbReference>
<proteinExistence type="predicted"/>
<evidence type="ECO:0000256" key="7">
    <source>
        <dbReference type="SAM" id="SignalP"/>
    </source>
</evidence>
<evidence type="ECO:0000256" key="3">
    <source>
        <dbReference type="ARBA" id="ARBA00022679"/>
    </source>
</evidence>
<comment type="subcellular location">
    <subcellularLocation>
        <location evidence="1">Periplasm</location>
    </subcellularLocation>
</comment>
<evidence type="ECO:0000256" key="5">
    <source>
        <dbReference type="ARBA" id="ARBA00022764"/>
    </source>
</evidence>
<sequence length="641" mass="72054">MKELPVLKTAAMKLVLAIFICVSTCALAANTPKPDGTEVSVVEGTLIQVSKLPQADRNPYPDCNFTAVLEIQRITAGKSIPKKVILVLPGFVARQYTSEAGFKTGDLVRATIVPFASMPDRIKQTQQADEVEDVDLEFFFARPIVKISAFQPVKEKLSFTDRRDSSDQIVSEIKDPAAATERLRQMREDLRHINEELTKHGGDWDYWYESLNRFRAQYKKKYDEKAQLWVGDSYFSAGQNEYGKGYSRDFVSSLVAFNKYLKDRNVDLIVVRVPQKGEIVDDLFTDAPTDQISNPYLLRLYKELLDADVEVVVDEVPRLKKARMSFPLMYYYQDFTEEHPAEGAAWVIAEMISERLQRYDSIRKSPKVPLKREKVSLQTGGFKWPAGNSKFKPTEPVTFYSISSDQLPLLKQGNNSPVLVVGSSFIGSPSFERGGNIPAYMAYQTGVIPDVLYREGSNATIPRTIAREGDAFLKHRSVCVFPLVPWAIHLPLDLPPLVNPATKGKVLLSSHSGNDLRKIIRFAEGTAANVFRYTSDGSLTVHSRSKDTRAAGDFTVELPEAITRFPYFMISIETTTKDAAAIKVTYAKQNDHVHKSYTQTNLEEFFVFRSEVASGNAVFSIGNIRPDTPMTIRSIQIYGLK</sequence>
<keyword evidence="4 7" id="KW-0732">Signal</keyword>
<dbReference type="AlphaFoldDB" id="A0A6V8MX66"/>
<keyword evidence="12" id="KW-1185">Reference proteome</keyword>
<dbReference type="RefSeq" id="WP_183348281.1">
    <property type="nucleotide sequence ID" value="NZ_BLXY01000005.1"/>
</dbReference>
<comment type="pathway">
    <text evidence="2">Glycan biosynthesis; alginate biosynthesis.</text>
</comment>
<dbReference type="EMBL" id="CP096574">
    <property type="protein sequence ID" value="UPU37087.1"/>
    <property type="molecule type" value="Genomic_DNA"/>
</dbReference>
<feature type="domain" description="AlgX/AlgJ SGNH hydrolase-like" evidence="8">
    <location>
        <begin position="252"/>
        <end position="429"/>
    </location>
</feature>
<evidence type="ECO:0000313" key="10">
    <source>
        <dbReference type="EMBL" id="UPU37087.1"/>
    </source>
</evidence>
<evidence type="ECO:0000256" key="1">
    <source>
        <dbReference type="ARBA" id="ARBA00004418"/>
    </source>
</evidence>
<dbReference type="GO" id="GO:0016740">
    <property type="term" value="F:transferase activity"/>
    <property type="evidence" value="ECO:0007669"/>
    <property type="project" value="UniProtKB-KW"/>
</dbReference>
<dbReference type="Pfam" id="PF16822">
    <property type="entry name" value="ALGX"/>
    <property type="match status" value="1"/>
</dbReference>
<dbReference type="GO" id="GO:0042121">
    <property type="term" value="P:alginic acid biosynthetic process"/>
    <property type="evidence" value="ECO:0007669"/>
    <property type="project" value="UniProtKB-UniPathway"/>
</dbReference>
<dbReference type="Proteomes" id="UP000831485">
    <property type="component" value="Chromosome"/>
</dbReference>
<accession>A0A6V8MX66</accession>
<feature type="chain" id="PRO_5028077946" description="AlgX/AlgJ SGNH hydrolase-like domain-containing protein" evidence="7">
    <location>
        <begin position="29"/>
        <end position="641"/>
    </location>
</feature>
<protein>
    <recommendedName>
        <fullName evidence="8">AlgX/AlgJ SGNH hydrolase-like domain-containing protein</fullName>
    </recommendedName>
</protein>
<keyword evidence="3" id="KW-0808">Transferase</keyword>
<name>A0A6V8MX66_9BACT</name>
<evidence type="ECO:0000313" key="11">
    <source>
        <dbReference type="Proteomes" id="UP000568888"/>
    </source>
</evidence>
<feature type="signal peptide" evidence="7">
    <location>
        <begin position="1"/>
        <end position="28"/>
    </location>
</feature>
<evidence type="ECO:0000313" key="9">
    <source>
        <dbReference type="EMBL" id="GFO64816.1"/>
    </source>
</evidence>
<reference evidence="9" key="2">
    <citation type="journal article" date="2021" name="Int. J. Syst. Evol. Microbiol.">
        <title>Geomonas silvestris sp. nov., Geomonas paludis sp. nov. and Geomonas limicola sp. nov., isolated from terrestrial environments, and emended description of the genus Geomonas.</title>
        <authorList>
            <person name="Itoh H."/>
            <person name="Xu Z."/>
            <person name="Masuda Y."/>
            <person name="Ushijima N."/>
            <person name="Hayakawa C."/>
            <person name="Shiratori Y."/>
            <person name="Senoo K."/>
        </authorList>
    </citation>
    <scope>NUCLEOTIDE SEQUENCE</scope>
    <source>
        <strain evidence="9">Red736</strain>
    </source>
</reference>
<gene>
    <name evidence="9" type="ORF">GMPD_27350</name>
    <name evidence="10" type="ORF">M1B72_05095</name>
</gene>
<evidence type="ECO:0000259" key="8">
    <source>
        <dbReference type="Pfam" id="PF16822"/>
    </source>
</evidence>